<reference evidence="2" key="1">
    <citation type="journal article" date="2021" name="BMC Genomics">
        <title>Chromosome-level genome assembly and manually-curated proteome of model necrotroph Parastagonospora nodorum Sn15 reveals a genome-wide trove of candidate effector homologs, and redundancy of virulence-related functions within an accessory chromosome.</title>
        <authorList>
            <person name="Bertazzoni S."/>
            <person name="Jones D.A.B."/>
            <person name="Phan H.T."/>
            <person name="Tan K.-C."/>
            <person name="Hane J.K."/>
        </authorList>
    </citation>
    <scope>NUCLEOTIDE SEQUENCE [LARGE SCALE GENOMIC DNA]</scope>
    <source>
        <strain evidence="2">SN15 / ATCC MYA-4574 / FGSC 10173)</strain>
    </source>
</reference>
<protein>
    <submittedName>
        <fullName evidence="1">Uncharacterized protein</fullName>
    </submittedName>
</protein>
<dbReference type="VEuPathDB" id="FungiDB:JI435_420120"/>
<evidence type="ECO:0000313" key="1">
    <source>
        <dbReference type="EMBL" id="QRD03681.1"/>
    </source>
</evidence>
<proteinExistence type="predicted"/>
<feature type="non-terminal residue" evidence="1">
    <location>
        <position position="1"/>
    </location>
</feature>
<dbReference type="AlphaFoldDB" id="A0A7U2I523"/>
<keyword evidence="2" id="KW-1185">Reference proteome</keyword>
<dbReference type="EMBL" id="CP069037">
    <property type="protein sequence ID" value="QRD03681.1"/>
    <property type="molecule type" value="Genomic_DNA"/>
</dbReference>
<gene>
    <name evidence="1" type="ORF">JI435_420120</name>
</gene>
<evidence type="ECO:0000313" key="2">
    <source>
        <dbReference type="Proteomes" id="UP000663193"/>
    </source>
</evidence>
<sequence>RSPQNCILQLAGCDGPTWQQMKQSKLATKKKKMNMRTIPKTKASVEMVKLRSNASGSAGSTSQPFLYIYPSCPCNAGNVNKPAIVVVQLALRR</sequence>
<name>A0A7U2I523_PHANO</name>
<accession>A0A7U2I523</accession>
<organism evidence="1 2">
    <name type="scientific">Phaeosphaeria nodorum (strain SN15 / ATCC MYA-4574 / FGSC 10173)</name>
    <name type="common">Glume blotch fungus</name>
    <name type="synonym">Parastagonospora nodorum</name>
    <dbReference type="NCBI Taxonomy" id="321614"/>
    <lineage>
        <taxon>Eukaryota</taxon>
        <taxon>Fungi</taxon>
        <taxon>Dikarya</taxon>
        <taxon>Ascomycota</taxon>
        <taxon>Pezizomycotina</taxon>
        <taxon>Dothideomycetes</taxon>
        <taxon>Pleosporomycetidae</taxon>
        <taxon>Pleosporales</taxon>
        <taxon>Pleosporineae</taxon>
        <taxon>Phaeosphaeriaceae</taxon>
        <taxon>Parastagonospora</taxon>
    </lineage>
</organism>
<dbReference type="Proteomes" id="UP000663193">
    <property type="component" value="Chromosome 15"/>
</dbReference>